<protein>
    <submittedName>
        <fullName evidence="1">Uncharacterized protein</fullName>
    </submittedName>
</protein>
<proteinExistence type="predicted"/>
<dbReference type="EMBL" id="JAGKQM010000003">
    <property type="protein sequence ID" value="KAH0933994.1"/>
    <property type="molecule type" value="Genomic_DNA"/>
</dbReference>
<keyword evidence="2" id="KW-1185">Reference proteome</keyword>
<dbReference type="Proteomes" id="UP000824890">
    <property type="component" value="Unassembled WGS sequence"/>
</dbReference>
<organism evidence="1 2">
    <name type="scientific">Brassica napus</name>
    <name type="common">Rape</name>
    <dbReference type="NCBI Taxonomy" id="3708"/>
    <lineage>
        <taxon>Eukaryota</taxon>
        <taxon>Viridiplantae</taxon>
        <taxon>Streptophyta</taxon>
        <taxon>Embryophyta</taxon>
        <taxon>Tracheophyta</taxon>
        <taxon>Spermatophyta</taxon>
        <taxon>Magnoliopsida</taxon>
        <taxon>eudicotyledons</taxon>
        <taxon>Gunneridae</taxon>
        <taxon>Pentapetalae</taxon>
        <taxon>rosids</taxon>
        <taxon>malvids</taxon>
        <taxon>Brassicales</taxon>
        <taxon>Brassicaceae</taxon>
        <taxon>Brassiceae</taxon>
        <taxon>Brassica</taxon>
    </lineage>
</organism>
<accession>A0ABQ8DXA9</accession>
<feature type="non-terminal residue" evidence="1">
    <location>
        <position position="131"/>
    </location>
</feature>
<reference evidence="1 2" key="1">
    <citation type="submission" date="2021-05" db="EMBL/GenBank/DDBJ databases">
        <title>Genome Assembly of Synthetic Allotetraploid Brassica napus Reveals Homoeologous Exchanges between Subgenomes.</title>
        <authorList>
            <person name="Davis J.T."/>
        </authorList>
    </citation>
    <scope>NUCLEOTIDE SEQUENCE [LARGE SCALE GENOMIC DNA]</scope>
    <source>
        <strain evidence="2">cv. Da-Ae</strain>
        <tissue evidence="1">Seedling</tissue>
    </source>
</reference>
<comment type="caution">
    <text evidence="1">The sequence shown here is derived from an EMBL/GenBank/DDBJ whole genome shotgun (WGS) entry which is preliminary data.</text>
</comment>
<evidence type="ECO:0000313" key="2">
    <source>
        <dbReference type="Proteomes" id="UP000824890"/>
    </source>
</evidence>
<name>A0ABQ8DXA9_BRANA</name>
<gene>
    <name evidence="1" type="ORF">HID58_011111</name>
</gene>
<evidence type="ECO:0000313" key="1">
    <source>
        <dbReference type="EMBL" id="KAH0933994.1"/>
    </source>
</evidence>
<sequence length="131" mass="14825">MNETDGSYSANVTIANYVMDHHLEQSWRLAYIWGDADTYCLNNVTFMDSPRQTDRNCIGGTWDLPSETNDNCKGGVVVPGFRNAVVTENSTSFHINVSHYNRGYHTLPDVRLEYESERNALKRVTGTPGYL</sequence>